<name>A0ABR7JP19_9FIRM</name>
<dbReference type="EMBL" id="JACRWE010000003">
    <property type="protein sequence ID" value="MBC5996658.1"/>
    <property type="molecule type" value="Genomic_DNA"/>
</dbReference>
<organism evidence="5 6">
    <name type="scientific">Romboutsia faecis</name>
    <dbReference type="NCBI Taxonomy" id="2764597"/>
    <lineage>
        <taxon>Bacteria</taxon>
        <taxon>Bacillati</taxon>
        <taxon>Bacillota</taxon>
        <taxon>Clostridia</taxon>
        <taxon>Peptostreptococcales</taxon>
        <taxon>Peptostreptococcaceae</taxon>
        <taxon>Romboutsia</taxon>
    </lineage>
</organism>
<dbReference type="SMART" id="SM00347">
    <property type="entry name" value="HTH_MARR"/>
    <property type="match status" value="1"/>
</dbReference>
<dbReference type="Pfam" id="PF01047">
    <property type="entry name" value="MarR"/>
    <property type="match status" value="1"/>
</dbReference>
<dbReference type="RefSeq" id="WP_147540270.1">
    <property type="nucleotide sequence ID" value="NZ_JACRWE010000003.1"/>
</dbReference>
<accession>A0ABR7JP19</accession>
<keyword evidence="3" id="KW-0804">Transcription</keyword>
<evidence type="ECO:0000259" key="4">
    <source>
        <dbReference type="PROSITE" id="PS50995"/>
    </source>
</evidence>
<keyword evidence="2" id="KW-0238">DNA-binding</keyword>
<feature type="domain" description="HTH marR-type" evidence="4">
    <location>
        <begin position="6"/>
        <end position="141"/>
    </location>
</feature>
<keyword evidence="6" id="KW-1185">Reference proteome</keyword>
<dbReference type="SUPFAM" id="SSF46785">
    <property type="entry name" value="Winged helix' DNA-binding domain"/>
    <property type="match status" value="1"/>
</dbReference>
<dbReference type="PANTHER" id="PTHR42756:SF1">
    <property type="entry name" value="TRANSCRIPTIONAL REPRESSOR OF EMRAB OPERON"/>
    <property type="match status" value="1"/>
</dbReference>
<protein>
    <submittedName>
        <fullName evidence="5">MarR family transcriptional regulator</fullName>
    </submittedName>
</protein>
<evidence type="ECO:0000313" key="5">
    <source>
        <dbReference type="EMBL" id="MBC5996658.1"/>
    </source>
</evidence>
<evidence type="ECO:0000256" key="3">
    <source>
        <dbReference type="ARBA" id="ARBA00023163"/>
    </source>
</evidence>
<dbReference type="PROSITE" id="PS50995">
    <property type="entry name" value="HTH_MARR_2"/>
    <property type="match status" value="1"/>
</dbReference>
<sequence length="151" mass="17391">MKNSTEEVLNTLLVQLFNDILHIEEKALRSTEFTDLSITEIHTIDAIGTEGNRTMGEIAHDLRITVGTLTTAINRLIKKGYVERKRIEEDRRVVIVSLTEKGKNVFDIHSVFHKEMIDTILENFHGEDLDVLTRALGKASRFFEKKYESFQ</sequence>
<evidence type="ECO:0000313" key="6">
    <source>
        <dbReference type="Proteomes" id="UP000609849"/>
    </source>
</evidence>
<dbReference type="PRINTS" id="PR00598">
    <property type="entry name" value="HTHMARR"/>
</dbReference>
<comment type="caution">
    <text evidence="5">The sequence shown here is derived from an EMBL/GenBank/DDBJ whole genome shotgun (WGS) entry which is preliminary data.</text>
</comment>
<evidence type="ECO:0000256" key="2">
    <source>
        <dbReference type="ARBA" id="ARBA00023125"/>
    </source>
</evidence>
<keyword evidence="1" id="KW-0805">Transcription regulation</keyword>
<proteinExistence type="predicted"/>
<gene>
    <name evidence="5" type="ORF">H8923_07790</name>
</gene>
<dbReference type="InterPro" id="IPR036388">
    <property type="entry name" value="WH-like_DNA-bd_sf"/>
</dbReference>
<evidence type="ECO:0000256" key="1">
    <source>
        <dbReference type="ARBA" id="ARBA00023015"/>
    </source>
</evidence>
<dbReference type="Proteomes" id="UP000609849">
    <property type="component" value="Unassembled WGS sequence"/>
</dbReference>
<dbReference type="PANTHER" id="PTHR42756">
    <property type="entry name" value="TRANSCRIPTIONAL REGULATOR, MARR"/>
    <property type="match status" value="1"/>
</dbReference>
<dbReference type="InterPro" id="IPR000835">
    <property type="entry name" value="HTH_MarR-typ"/>
</dbReference>
<reference evidence="5 6" key="1">
    <citation type="submission" date="2020-08" db="EMBL/GenBank/DDBJ databases">
        <authorList>
            <person name="Liu C."/>
            <person name="Sun Q."/>
        </authorList>
    </citation>
    <scope>NUCLEOTIDE SEQUENCE [LARGE SCALE GENOMIC DNA]</scope>
    <source>
        <strain evidence="5 6">NSJ-18</strain>
    </source>
</reference>
<dbReference type="Gene3D" id="1.10.10.10">
    <property type="entry name" value="Winged helix-like DNA-binding domain superfamily/Winged helix DNA-binding domain"/>
    <property type="match status" value="1"/>
</dbReference>
<dbReference type="InterPro" id="IPR036390">
    <property type="entry name" value="WH_DNA-bd_sf"/>
</dbReference>